<feature type="compositionally biased region" description="Acidic residues" evidence="2">
    <location>
        <begin position="245"/>
        <end position="265"/>
    </location>
</feature>
<evidence type="ECO:0000313" key="4">
    <source>
        <dbReference type="Proteomes" id="UP001178507"/>
    </source>
</evidence>
<evidence type="ECO:0000256" key="1">
    <source>
        <dbReference type="SAM" id="Coils"/>
    </source>
</evidence>
<feature type="region of interest" description="Disordered" evidence="2">
    <location>
        <begin position="1"/>
        <end position="21"/>
    </location>
</feature>
<keyword evidence="4" id="KW-1185">Reference proteome</keyword>
<feature type="coiled-coil region" evidence="1">
    <location>
        <begin position="108"/>
        <end position="145"/>
    </location>
</feature>
<accession>A0AA36JP06</accession>
<keyword evidence="1" id="KW-0175">Coiled coil</keyword>
<feature type="compositionally biased region" description="Basic and acidic residues" evidence="2">
    <location>
        <begin position="58"/>
        <end position="68"/>
    </location>
</feature>
<gene>
    <name evidence="3" type="ORF">EVOR1521_LOCUS30272</name>
</gene>
<organism evidence="3 4">
    <name type="scientific">Effrenium voratum</name>
    <dbReference type="NCBI Taxonomy" id="2562239"/>
    <lineage>
        <taxon>Eukaryota</taxon>
        <taxon>Sar</taxon>
        <taxon>Alveolata</taxon>
        <taxon>Dinophyceae</taxon>
        <taxon>Suessiales</taxon>
        <taxon>Symbiodiniaceae</taxon>
        <taxon>Effrenium</taxon>
    </lineage>
</organism>
<evidence type="ECO:0000256" key="2">
    <source>
        <dbReference type="SAM" id="MobiDB-lite"/>
    </source>
</evidence>
<sequence length="286" mass="33644">MRLKEAQDKQRARKEQAEDVREGRFQYDAQRVLQLKDGAILLKIKSQNERREKKNQKVKTEREKQRQDLLQEGKNPYEVWRREEMEVRKEEQHLRLRAQAELRSEKLVEQLIAEDKTYKRNMQESKKKREQKEEFQRQVGNYAKEKKITQYIRKMTIGNVDVLDPTGTALRIDPSKVSIQRTNAFGLGRARTEEIQNVARQVKSGNTRIEQWKEANQNTEEEEEAEALRMEQEQMDNFLRSASGEDGDPFEVEEPEEDEEEESEEAVGVGERVKAQASGTGRAYDD</sequence>
<comment type="caution">
    <text evidence="3">The sequence shown here is derived from an EMBL/GenBank/DDBJ whole genome shotgun (WGS) entry which is preliminary data.</text>
</comment>
<proteinExistence type="predicted"/>
<reference evidence="3" key="1">
    <citation type="submission" date="2023-08" db="EMBL/GenBank/DDBJ databases">
        <authorList>
            <person name="Chen Y."/>
            <person name="Shah S."/>
            <person name="Dougan E. K."/>
            <person name="Thang M."/>
            <person name="Chan C."/>
        </authorList>
    </citation>
    <scope>NUCLEOTIDE SEQUENCE</scope>
</reference>
<feature type="region of interest" description="Disordered" evidence="2">
    <location>
        <begin position="213"/>
        <end position="286"/>
    </location>
</feature>
<feature type="region of interest" description="Disordered" evidence="2">
    <location>
        <begin position="46"/>
        <end position="68"/>
    </location>
</feature>
<evidence type="ECO:0000313" key="3">
    <source>
        <dbReference type="EMBL" id="CAJ1409092.1"/>
    </source>
</evidence>
<name>A0AA36JP06_9DINO</name>
<dbReference type="AlphaFoldDB" id="A0AA36JP06"/>
<dbReference type="EMBL" id="CAUJNA010003750">
    <property type="protein sequence ID" value="CAJ1409092.1"/>
    <property type="molecule type" value="Genomic_DNA"/>
</dbReference>
<protein>
    <submittedName>
        <fullName evidence="3">Uncharacterized protein</fullName>
    </submittedName>
</protein>
<dbReference type="Proteomes" id="UP001178507">
    <property type="component" value="Unassembled WGS sequence"/>
</dbReference>